<dbReference type="Proteomes" id="UP000011713">
    <property type="component" value="Unassembled WGS sequence"/>
</dbReference>
<dbReference type="EMBL" id="JH598080">
    <property type="status" value="NOT_ANNOTATED_CDS"/>
    <property type="molecule type" value="Genomic_DNA"/>
</dbReference>
<organism evidence="1 2">
    <name type="scientific">Hyaloperonospora arabidopsidis (strain Emoy2)</name>
    <name type="common">Downy mildew agent</name>
    <name type="synonym">Peronospora arabidopsidis</name>
    <dbReference type="NCBI Taxonomy" id="559515"/>
    <lineage>
        <taxon>Eukaryota</taxon>
        <taxon>Sar</taxon>
        <taxon>Stramenopiles</taxon>
        <taxon>Oomycota</taxon>
        <taxon>Peronosporomycetes</taxon>
        <taxon>Peronosporales</taxon>
        <taxon>Peronosporaceae</taxon>
        <taxon>Hyaloperonospora</taxon>
    </lineage>
</organism>
<dbReference type="VEuPathDB" id="FungiDB:HpaG812583"/>
<keyword evidence="2" id="KW-1185">Reference proteome</keyword>
<dbReference type="HOGENOM" id="CLU_2404236_0_0_1"/>
<protein>
    <submittedName>
        <fullName evidence="1">Uncharacterized protein</fullName>
    </submittedName>
</protein>
<reference evidence="2" key="1">
    <citation type="journal article" date="2010" name="Science">
        <title>Signatures of adaptation to obligate biotrophy in the Hyaloperonospora arabidopsidis genome.</title>
        <authorList>
            <person name="Baxter L."/>
            <person name="Tripathy S."/>
            <person name="Ishaque N."/>
            <person name="Boot N."/>
            <person name="Cabral A."/>
            <person name="Kemen E."/>
            <person name="Thines M."/>
            <person name="Ah-Fong A."/>
            <person name="Anderson R."/>
            <person name="Badejoko W."/>
            <person name="Bittner-Eddy P."/>
            <person name="Boore J.L."/>
            <person name="Chibucos M.C."/>
            <person name="Coates M."/>
            <person name="Dehal P."/>
            <person name="Delehaunty K."/>
            <person name="Dong S."/>
            <person name="Downton P."/>
            <person name="Dumas B."/>
            <person name="Fabro G."/>
            <person name="Fronick C."/>
            <person name="Fuerstenberg S.I."/>
            <person name="Fulton L."/>
            <person name="Gaulin E."/>
            <person name="Govers F."/>
            <person name="Hughes L."/>
            <person name="Humphray S."/>
            <person name="Jiang R.H."/>
            <person name="Judelson H."/>
            <person name="Kamoun S."/>
            <person name="Kyung K."/>
            <person name="Meijer H."/>
            <person name="Minx P."/>
            <person name="Morris P."/>
            <person name="Nelson J."/>
            <person name="Phuntumart V."/>
            <person name="Qutob D."/>
            <person name="Rehmany A."/>
            <person name="Rougon-Cardoso A."/>
            <person name="Ryden P."/>
            <person name="Torto-Alalibo T."/>
            <person name="Studholme D."/>
            <person name="Wang Y."/>
            <person name="Win J."/>
            <person name="Wood J."/>
            <person name="Clifton S.W."/>
            <person name="Rogers J."/>
            <person name="Van den Ackerveken G."/>
            <person name="Jones J.D."/>
            <person name="McDowell J.M."/>
            <person name="Beynon J."/>
            <person name="Tyler B.M."/>
        </authorList>
    </citation>
    <scope>NUCLEOTIDE SEQUENCE [LARGE SCALE GENOMIC DNA]</scope>
    <source>
        <strain evidence="2">Emoy2</strain>
    </source>
</reference>
<proteinExistence type="predicted"/>
<dbReference type="AlphaFoldDB" id="M4C0Q3"/>
<reference evidence="1" key="2">
    <citation type="submission" date="2015-06" db="UniProtKB">
        <authorList>
            <consortium name="EnsemblProtists"/>
        </authorList>
    </citation>
    <scope>IDENTIFICATION</scope>
    <source>
        <strain evidence="1">Emoy2</strain>
    </source>
</reference>
<accession>M4C0Q3</accession>
<sequence>MIEFLLQNFTQWLAYTSGLITGSEPGYQREYRAPEGRQISGKDIKRWDCERDTPHSNIVILAGKSKYRVRTPAVYERCICKPGRANVSGSCEI</sequence>
<dbReference type="EnsemblProtists" id="HpaT812583">
    <property type="protein sequence ID" value="HpaP812583"/>
    <property type="gene ID" value="HpaG812583"/>
</dbReference>
<evidence type="ECO:0000313" key="1">
    <source>
        <dbReference type="EnsemblProtists" id="HpaP812583"/>
    </source>
</evidence>
<evidence type="ECO:0000313" key="2">
    <source>
        <dbReference type="Proteomes" id="UP000011713"/>
    </source>
</evidence>
<name>M4C0Q3_HYAAE</name>
<dbReference type="InParanoid" id="M4C0Q3"/>